<organism evidence="6 7">
    <name type="scientific">Meridianimarinicoccus marinus</name>
    <dbReference type="NCBI Taxonomy" id="3231483"/>
    <lineage>
        <taxon>Bacteria</taxon>
        <taxon>Pseudomonadati</taxon>
        <taxon>Pseudomonadota</taxon>
        <taxon>Alphaproteobacteria</taxon>
        <taxon>Rhodobacterales</taxon>
        <taxon>Paracoccaceae</taxon>
        <taxon>Meridianimarinicoccus</taxon>
    </lineage>
</organism>
<dbReference type="InterPro" id="IPR006095">
    <property type="entry name" value="Glu/Leu/Phe/Val/Trp_DH"/>
</dbReference>
<dbReference type="CDD" id="cd01075">
    <property type="entry name" value="NAD_bind_Leu_Phe_Val_DH"/>
    <property type="match status" value="1"/>
</dbReference>
<dbReference type="Proteomes" id="UP001553161">
    <property type="component" value="Unassembled WGS sequence"/>
</dbReference>
<feature type="domain" description="Glutamate/phenylalanine/leucine/valine/L-tryptophan dehydrogenase C-terminal" evidence="5">
    <location>
        <begin position="145"/>
        <end position="350"/>
    </location>
</feature>
<evidence type="ECO:0000256" key="3">
    <source>
        <dbReference type="ARBA" id="ARBA00023027"/>
    </source>
</evidence>
<sequence>MFTHPDFDAHEMVTWIQDPHTGLRAVIAVHSTALGPGMGGCRLWTYPDAAAGLTDVLRLSRGMSLKNAMADLALGGGKAVIFGPVPEDAAARREAFRAFGRAVASLGGKYVTAEDVGVSVADMEAVAEETRHVSGLPPAGGAVGGDPSPYTARGVLRGIEAAVARRLGRADLDGLRVAVQGTGNVGGSLCRMLAERGADLVIAEANTARRDALAADLGAEVVEGDAILSAEADVFAPCALGGVLTAQNVAGLKAKIIAGAANNQLADEAAGHALAARGITYVPDYVLNAGGIIAVGAEYLGDKTRDQVMTAVDAIGPRVAELLARAEAEGQRTDLLADRMAMERIAAARG</sequence>
<comment type="similarity">
    <text evidence="1 4">Belongs to the Glu/Leu/Phe/Val dehydrogenases family.</text>
</comment>
<dbReference type="InterPro" id="IPR006096">
    <property type="entry name" value="Glu/Leu/Phe/Val/Trp_DH_C"/>
</dbReference>
<dbReference type="SUPFAM" id="SSF53223">
    <property type="entry name" value="Aminoacid dehydrogenase-like, N-terminal domain"/>
    <property type="match status" value="1"/>
</dbReference>
<dbReference type="PANTHER" id="PTHR42722">
    <property type="entry name" value="LEUCINE DEHYDROGENASE"/>
    <property type="match status" value="1"/>
</dbReference>
<dbReference type="InterPro" id="IPR046346">
    <property type="entry name" value="Aminoacid_DH-like_N_sf"/>
</dbReference>
<evidence type="ECO:0000256" key="4">
    <source>
        <dbReference type="RuleBase" id="RU004417"/>
    </source>
</evidence>
<evidence type="ECO:0000313" key="7">
    <source>
        <dbReference type="Proteomes" id="UP001553161"/>
    </source>
</evidence>
<reference evidence="6 7" key="1">
    <citation type="submission" date="2024-07" db="EMBL/GenBank/DDBJ databases">
        <authorList>
            <person name="Kang M."/>
        </authorList>
    </citation>
    <scope>NUCLEOTIDE SEQUENCE [LARGE SCALE GENOMIC DNA]</scope>
    <source>
        <strain evidence="6 7">DFM31</strain>
    </source>
</reference>
<dbReference type="EMBL" id="JBFBVU010000006">
    <property type="protein sequence ID" value="MEV8466580.1"/>
    <property type="molecule type" value="Genomic_DNA"/>
</dbReference>
<proteinExistence type="inferred from homology"/>
<dbReference type="PRINTS" id="PR00082">
    <property type="entry name" value="GLFDHDRGNASE"/>
</dbReference>
<dbReference type="InterPro" id="IPR036291">
    <property type="entry name" value="NAD(P)-bd_dom_sf"/>
</dbReference>
<dbReference type="PIRSF" id="PIRSF000188">
    <property type="entry name" value="Phe_leu_dh"/>
    <property type="match status" value="1"/>
</dbReference>
<dbReference type="SUPFAM" id="SSF51735">
    <property type="entry name" value="NAD(P)-binding Rossmann-fold domains"/>
    <property type="match status" value="1"/>
</dbReference>
<dbReference type="Gene3D" id="3.40.50.10860">
    <property type="entry name" value="Leucine Dehydrogenase, chain A, domain 1"/>
    <property type="match status" value="1"/>
</dbReference>
<keyword evidence="3" id="KW-0520">NAD</keyword>
<keyword evidence="2 4" id="KW-0560">Oxidoreductase</keyword>
<dbReference type="Gene3D" id="3.40.50.720">
    <property type="entry name" value="NAD(P)-binding Rossmann-like Domain"/>
    <property type="match status" value="1"/>
</dbReference>
<gene>
    <name evidence="6" type="ORF">AB0T83_07270</name>
</gene>
<comment type="caution">
    <text evidence="6">The sequence shown here is derived from an EMBL/GenBank/DDBJ whole genome shotgun (WGS) entry which is preliminary data.</text>
</comment>
<dbReference type="Pfam" id="PF02812">
    <property type="entry name" value="ELFV_dehydrog_N"/>
    <property type="match status" value="1"/>
</dbReference>
<dbReference type="RefSeq" id="WP_366192375.1">
    <property type="nucleotide sequence ID" value="NZ_JBFBVU010000006.1"/>
</dbReference>
<dbReference type="InterPro" id="IPR016211">
    <property type="entry name" value="Glu/Phe/Leu/Val/Trp_DH_bac/arc"/>
</dbReference>
<dbReference type="SMART" id="SM00839">
    <property type="entry name" value="ELFV_dehydrog"/>
    <property type="match status" value="1"/>
</dbReference>
<keyword evidence="7" id="KW-1185">Reference proteome</keyword>
<dbReference type="PANTHER" id="PTHR42722:SF1">
    <property type="entry name" value="VALINE DEHYDROGENASE"/>
    <property type="match status" value="1"/>
</dbReference>
<evidence type="ECO:0000313" key="6">
    <source>
        <dbReference type="EMBL" id="MEV8466580.1"/>
    </source>
</evidence>
<protein>
    <submittedName>
        <fullName evidence="6">Glu/Leu/Phe/Val dehydrogenase dimerization domain-containing protein</fullName>
    </submittedName>
</protein>
<evidence type="ECO:0000256" key="1">
    <source>
        <dbReference type="ARBA" id="ARBA00006382"/>
    </source>
</evidence>
<name>A0ABV3L4U9_9RHOB</name>
<evidence type="ECO:0000256" key="2">
    <source>
        <dbReference type="ARBA" id="ARBA00023002"/>
    </source>
</evidence>
<dbReference type="Pfam" id="PF00208">
    <property type="entry name" value="ELFV_dehydrog"/>
    <property type="match status" value="1"/>
</dbReference>
<dbReference type="InterPro" id="IPR006097">
    <property type="entry name" value="Glu/Leu/Phe/Val/Trp_DH_dimer"/>
</dbReference>
<evidence type="ECO:0000259" key="5">
    <source>
        <dbReference type="SMART" id="SM00839"/>
    </source>
</evidence>
<accession>A0ABV3L4U9</accession>